<gene>
    <name evidence="1" type="ORF">FA707_02955</name>
</gene>
<dbReference type="AlphaFoldDB" id="A0A4D7CT59"/>
<protein>
    <submittedName>
        <fullName evidence="1">Uncharacterized protein</fullName>
    </submittedName>
</protein>
<evidence type="ECO:0000313" key="2">
    <source>
        <dbReference type="Proteomes" id="UP000298615"/>
    </source>
</evidence>
<dbReference type="KEGG" id="vao:FA707_02955"/>
<evidence type="ECO:0000313" key="1">
    <source>
        <dbReference type="EMBL" id="QCI85982.1"/>
    </source>
</evidence>
<sequence>MEISELTIGESYTCKSPLFNKEFTGIVEKIYDLSAMVTVNQCNSNDSEKADDLNGRLIVAARNITNLCKKPQEA</sequence>
<dbReference type="EMBL" id="CP039712">
    <property type="protein sequence ID" value="QCI85982.1"/>
    <property type="molecule type" value="Genomic_DNA"/>
</dbReference>
<dbReference type="Proteomes" id="UP000298615">
    <property type="component" value="Chromosome"/>
</dbReference>
<proteinExistence type="predicted"/>
<reference evidence="1 2" key="1">
    <citation type="submission" date="2019-04" db="EMBL/GenBank/DDBJ databases">
        <title>Vagococcus sp. nov., isolated from faeces of yaks (Bos grunniens).</title>
        <authorList>
            <person name="Ge Y."/>
        </authorList>
    </citation>
    <scope>NUCLEOTIDE SEQUENCE [LARGE SCALE GENOMIC DNA]</scope>
    <source>
        <strain evidence="1 2">MN-17</strain>
    </source>
</reference>
<organism evidence="1 2">
    <name type="scientific">Vagococcus zengguangii</name>
    <dbReference type="NCBI Taxonomy" id="2571750"/>
    <lineage>
        <taxon>Bacteria</taxon>
        <taxon>Bacillati</taxon>
        <taxon>Bacillota</taxon>
        <taxon>Bacilli</taxon>
        <taxon>Lactobacillales</taxon>
        <taxon>Enterococcaceae</taxon>
        <taxon>Vagococcus</taxon>
    </lineage>
</organism>
<accession>A0A4D7CT59</accession>
<name>A0A4D7CT59_9ENTE</name>
<dbReference type="RefSeq" id="WP_136952820.1">
    <property type="nucleotide sequence ID" value="NZ_CP039712.1"/>
</dbReference>
<dbReference type="OrthoDB" id="2187133at2"/>
<keyword evidence="2" id="KW-1185">Reference proteome</keyword>